<dbReference type="GO" id="GO:0048471">
    <property type="term" value="C:perinuclear region of cytoplasm"/>
    <property type="evidence" value="ECO:0007669"/>
    <property type="project" value="UniProtKB-SubCell"/>
</dbReference>
<evidence type="ECO:0000256" key="8">
    <source>
        <dbReference type="SAM" id="MobiDB-lite"/>
    </source>
</evidence>
<reference evidence="10 11" key="1">
    <citation type="journal article" date="2014" name="BMC Genomics">
        <title>Comparative genomics of the major fungal agents of human and animal Sporotrichosis: Sporothrix schenckii and Sporothrix brasiliensis.</title>
        <authorList>
            <person name="Teixeira M.M."/>
            <person name="de Almeida L.G."/>
            <person name="Kubitschek-Barreira P."/>
            <person name="Alves F.L."/>
            <person name="Kioshima E.S."/>
            <person name="Abadio A.K."/>
            <person name="Fernandes L."/>
            <person name="Derengowski L.S."/>
            <person name="Ferreira K.S."/>
            <person name="Souza R.C."/>
            <person name="Ruiz J.C."/>
            <person name="de Andrade N.C."/>
            <person name="Paes H.C."/>
            <person name="Nicola A.M."/>
            <person name="Albuquerque P."/>
            <person name="Gerber A.L."/>
            <person name="Martins V.P."/>
            <person name="Peconick L.D."/>
            <person name="Neto A.V."/>
            <person name="Chaucanez C.B."/>
            <person name="Silva P.A."/>
            <person name="Cunha O.L."/>
            <person name="de Oliveira F.F."/>
            <person name="dos Santos T.C."/>
            <person name="Barros A.L."/>
            <person name="Soares M.A."/>
            <person name="de Oliveira L.M."/>
            <person name="Marini M.M."/>
            <person name="Villalobos-Duno H."/>
            <person name="Cunha M.M."/>
            <person name="de Hoog S."/>
            <person name="da Silveira J.F."/>
            <person name="Henrissat B."/>
            <person name="Nino-Vega G.A."/>
            <person name="Cisalpino P.S."/>
            <person name="Mora-Montes H.M."/>
            <person name="Almeida S.R."/>
            <person name="Stajich J.E."/>
            <person name="Lopes-Bezerra L.M."/>
            <person name="Vasconcelos A.T."/>
            <person name="Felipe M.S."/>
        </authorList>
    </citation>
    <scope>NUCLEOTIDE SEQUENCE [LARGE SCALE GENOMIC DNA]</scope>
    <source>
        <strain evidence="10 11">1099-18</strain>
    </source>
</reference>
<evidence type="ECO:0000256" key="6">
    <source>
        <dbReference type="ARBA" id="ARBA00023010"/>
    </source>
</evidence>
<feature type="compositionally biased region" description="Polar residues" evidence="8">
    <location>
        <begin position="838"/>
        <end position="853"/>
    </location>
</feature>
<dbReference type="InterPro" id="IPR016563">
    <property type="entry name" value="Npl4"/>
</dbReference>
<feature type="compositionally biased region" description="Polar residues" evidence="8">
    <location>
        <begin position="112"/>
        <end position="134"/>
    </location>
</feature>
<evidence type="ECO:0000259" key="9">
    <source>
        <dbReference type="PROSITE" id="PS50249"/>
    </source>
</evidence>
<evidence type="ECO:0000256" key="4">
    <source>
        <dbReference type="ARBA" id="ARBA00019709"/>
    </source>
</evidence>
<dbReference type="InterPro" id="IPR007717">
    <property type="entry name" value="NPL4_C"/>
</dbReference>
<dbReference type="GO" id="GO:0031965">
    <property type="term" value="C:nuclear membrane"/>
    <property type="evidence" value="ECO:0007669"/>
    <property type="project" value="UniProtKB-SubCell"/>
</dbReference>
<feature type="region of interest" description="Disordered" evidence="8">
    <location>
        <begin position="652"/>
        <end position="870"/>
    </location>
</feature>
<feature type="compositionally biased region" description="Basic and acidic residues" evidence="8">
    <location>
        <begin position="705"/>
        <end position="725"/>
    </location>
</feature>
<sequence length="870" mass="95041">MLLRFRGPDGMIRQEAEKTDTFGSIMLKLLPKLPPTVDPTTITVSNNPTNKGEKRKVADVANVPISQTGLGYVASRNQGHRDAPQVSIPANTSSHGDMVFLEYKHKEDDSNGHSNGAATSAKPQTLSSSSNRLNGQPVLPAEDRPIDPLPANAPSTSTSISAVATRIKNPWEVVKQSKLDDTLDKLDGKIPRKRDPKMCRHGAKGMCDYCQPLDPFNAGYLDEHKIKYLSFHSYLRKINSEKNKPELGASFIPPLVEPFFRVRPNCPSGHAQWPEGICSKCQPSAISLQPQTFRSVDHVEFASPAIVDSFINAWRKGGGQRLGYLYGRYEQYEVVPLGTKAVVEAIYEPPQVDETDGVSLNPWENEQEVDAVAKLCGLERVGVIWTDLLDAGAGDGSVVCKRHADSYYLSSLEVIFAARLQAQHPKPTKWSDTGRFGSNFVTCVISGNEEGQISISAYQMSNEAVEMVRADIVEPSAEPESMLVRDEEEDDGTVSRTRYIPEVFYRHINEYGANVQENAKPAFPVEYLFVTLTHGFPHESKPVFTDLAFPIENREYIGESQEHSAVARMLQAKSGKADAKDLHVSNFHLLCALRKMDVLSKVGPPSTVTRSDEEALLCRVATQHDLADTFQLQSTPGWQTLLMILQSAGERIPKRPRQDREEDMEDIQYLGTVRRSKEDLDERRIPRSGSLRMRSGSTSAAGGRSRRESESRRSKNSDGSGRRSDQGGGGADPAIFSPSPSSLSPSMSPVAADAPPSRSSSVLPSSLHTQPLSFSSIPPLHRASSSASIGANRDTESGEPLAKRFAAVRLNARSPALSNRATPDSTGNGTAGAIATDPASSSLRKPLSPSGTDKTPSTSSKHKEEEESRD</sequence>
<comment type="similarity">
    <text evidence="3">Belongs to the NPL4 family.</text>
</comment>
<protein>
    <recommendedName>
        <fullName evidence="4">Nuclear protein localization protein 4</fullName>
    </recommendedName>
</protein>
<dbReference type="GO" id="GO:0031625">
    <property type="term" value="F:ubiquitin protein ligase binding"/>
    <property type="evidence" value="ECO:0007669"/>
    <property type="project" value="TreeGrafter"/>
</dbReference>
<keyword evidence="6" id="KW-0653">Protein transport</keyword>
<name>A0A0F2MHV6_SPOSC</name>
<feature type="compositionally biased region" description="Low complexity" evidence="8">
    <location>
        <begin position="692"/>
        <end position="703"/>
    </location>
</feature>
<dbReference type="OrthoDB" id="10251089at2759"/>
<dbReference type="GO" id="GO:0015031">
    <property type="term" value="P:protein transport"/>
    <property type="evidence" value="ECO:0007669"/>
    <property type="project" value="UniProtKB-KW"/>
</dbReference>
<organism evidence="10 11">
    <name type="scientific">Sporothrix schenckii 1099-18</name>
    <dbReference type="NCBI Taxonomy" id="1397361"/>
    <lineage>
        <taxon>Eukaryota</taxon>
        <taxon>Fungi</taxon>
        <taxon>Dikarya</taxon>
        <taxon>Ascomycota</taxon>
        <taxon>Pezizomycotina</taxon>
        <taxon>Sordariomycetes</taxon>
        <taxon>Sordariomycetidae</taxon>
        <taxon>Ophiostomatales</taxon>
        <taxon>Ophiostomataceae</taxon>
        <taxon>Sporothrix</taxon>
    </lineage>
</organism>
<evidence type="ECO:0000256" key="2">
    <source>
        <dbReference type="ARBA" id="ARBA00004556"/>
    </source>
</evidence>
<dbReference type="Gene3D" id="3.40.140.10">
    <property type="entry name" value="Cytidine Deaminase, domain 2"/>
    <property type="match status" value="1"/>
</dbReference>
<comment type="caution">
    <text evidence="10">The sequence shown here is derived from an EMBL/GenBank/DDBJ whole genome shotgun (WGS) entry which is preliminary data.</text>
</comment>
<dbReference type="EMBL" id="AXCR01000001">
    <property type="protein sequence ID" value="KJR89212.1"/>
    <property type="molecule type" value="Genomic_DNA"/>
</dbReference>
<gene>
    <name evidence="10" type="ORF">SPSK_05934</name>
</gene>
<dbReference type="GO" id="GO:0051028">
    <property type="term" value="P:mRNA transport"/>
    <property type="evidence" value="ECO:0007669"/>
    <property type="project" value="UniProtKB-KW"/>
</dbReference>
<feature type="region of interest" description="Disordered" evidence="8">
    <location>
        <begin position="107"/>
        <end position="156"/>
    </location>
</feature>
<feature type="compositionally biased region" description="Basic and acidic residues" evidence="8">
    <location>
        <begin position="675"/>
        <end position="685"/>
    </location>
</feature>
<dbReference type="PROSITE" id="PS50249">
    <property type="entry name" value="MPN"/>
    <property type="match status" value="1"/>
</dbReference>
<dbReference type="Pfam" id="PF05021">
    <property type="entry name" value="NPL4"/>
    <property type="match status" value="1"/>
</dbReference>
<dbReference type="PANTHER" id="PTHR12710">
    <property type="entry name" value="NUCLEAR PROTEIN LOCALIZATION 4"/>
    <property type="match status" value="1"/>
</dbReference>
<comment type="function">
    <text evidence="7">Involved in the import of nuclear-targeted proteins into the nucleus and the export of poly(A) RNA out of the nucleus. Has a role in the endoplasmic reticulum-associated degradation (ERAD) pathway.</text>
</comment>
<dbReference type="InterPro" id="IPR007716">
    <property type="entry name" value="NPL4_Zn-bd_put"/>
</dbReference>
<dbReference type="InterPro" id="IPR037518">
    <property type="entry name" value="MPN"/>
</dbReference>
<evidence type="ECO:0000313" key="11">
    <source>
        <dbReference type="Proteomes" id="UP000033710"/>
    </source>
</evidence>
<evidence type="ECO:0000256" key="3">
    <source>
        <dbReference type="ARBA" id="ARBA00011025"/>
    </source>
</evidence>
<reference evidence="10 11" key="2">
    <citation type="journal article" date="2015" name="Eukaryot. Cell">
        <title>Asexual propagation of a virulent clone complex in a human and feline outbreak of sporotrichosis.</title>
        <authorList>
            <person name="Teixeira Mde M."/>
            <person name="Rodrigues A.M."/>
            <person name="Tsui C.K."/>
            <person name="de Almeida L.G."/>
            <person name="Van Diepeningen A.D."/>
            <person name="van den Ende B.G."/>
            <person name="Fernandes G.F."/>
            <person name="Kano R."/>
            <person name="Hamelin R.C."/>
            <person name="Lopes-Bezerra L.M."/>
            <person name="Vasconcelos A.T."/>
            <person name="de Hoog S."/>
            <person name="de Camargo Z.P."/>
            <person name="Felipe M.S."/>
        </authorList>
    </citation>
    <scope>NUCLEOTIDE SEQUENCE [LARGE SCALE GENOMIC DNA]</scope>
    <source>
        <strain evidence="10 11">1099-18</strain>
    </source>
</reference>
<feature type="compositionally biased region" description="Basic and acidic residues" evidence="8">
    <location>
        <begin position="861"/>
        <end position="870"/>
    </location>
</feature>
<keyword evidence="5" id="KW-0813">Transport</keyword>
<feature type="compositionally biased region" description="Polar residues" evidence="8">
    <location>
        <begin position="816"/>
        <end position="828"/>
    </location>
</feature>
<dbReference type="CDD" id="cd08061">
    <property type="entry name" value="MPN_NPL4"/>
    <property type="match status" value="1"/>
</dbReference>
<accession>A0A0F2MHV6</accession>
<dbReference type="KEGG" id="ssck:SPSK_05934"/>
<feature type="compositionally biased region" description="Low complexity" evidence="8">
    <location>
        <begin position="737"/>
        <end position="767"/>
    </location>
</feature>
<feature type="domain" description="MPN" evidence="9">
    <location>
        <begin position="299"/>
        <end position="436"/>
    </location>
</feature>
<evidence type="ECO:0000256" key="1">
    <source>
        <dbReference type="ARBA" id="ARBA00004335"/>
    </source>
</evidence>
<dbReference type="VEuPathDB" id="FungiDB:SPSK_05934"/>
<dbReference type="Proteomes" id="UP000033710">
    <property type="component" value="Unassembled WGS sequence"/>
</dbReference>
<dbReference type="GeneID" id="27667919"/>
<keyword evidence="6" id="KW-0811">Translocation</keyword>
<dbReference type="PANTHER" id="PTHR12710:SF0">
    <property type="entry name" value="NUCLEAR PROTEIN LOCALIZATION PROTEIN 4 HOMOLOG"/>
    <property type="match status" value="1"/>
</dbReference>
<dbReference type="GO" id="GO:0006511">
    <property type="term" value="P:ubiquitin-dependent protein catabolic process"/>
    <property type="evidence" value="ECO:0007669"/>
    <property type="project" value="InterPro"/>
</dbReference>
<evidence type="ECO:0000256" key="7">
    <source>
        <dbReference type="ARBA" id="ARBA00024703"/>
    </source>
</evidence>
<dbReference type="AlphaFoldDB" id="A0A0F2MHV6"/>
<comment type="subcellular location">
    <subcellularLocation>
        <location evidence="2">Cytoplasm</location>
        <location evidence="2">Perinuclear region</location>
    </subcellularLocation>
    <subcellularLocation>
        <location evidence="1">Nucleus membrane</location>
        <topology evidence="1">Peripheral membrane protein</topology>
        <orientation evidence="1">Cytoplasmic side</orientation>
    </subcellularLocation>
</comment>
<proteinExistence type="inferred from homology"/>
<dbReference type="GO" id="GO:0043130">
    <property type="term" value="F:ubiquitin binding"/>
    <property type="evidence" value="ECO:0007669"/>
    <property type="project" value="TreeGrafter"/>
</dbReference>
<evidence type="ECO:0000256" key="5">
    <source>
        <dbReference type="ARBA" id="ARBA00022816"/>
    </source>
</evidence>
<keyword evidence="5" id="KW-0509">mRNA transport</keyword>
<dbReference type="Pfam" id="PF05020">
    <property type="entry name" value="zf-NPL4"/>
    <property type="match status" value="1"/>
</dbReference>
<evidence type="ECO:0000313" key="10">
    <source>
        <dbReference type="EMBL" id="KJR89212.1"/>
    </source>
</evidence>
<dbReference type="RefSeq" id="XP_016591888.1">
    <property type="nucleotide sequence ID" value="XM_016732642.1"/>
</dbReference>